<protein>
    <submittedName>
        <fullName evidence="1">Uncharacterized protein</fullName>
    </submittedName>
</protein>
<sequence>MKAPSFANNLGNLLNLAPVSPDSEPELADLAHRLSPDELINRLMPLFSGENMKSSGHSLRGA</sequence>
<evidence type="ECO:0000313" key="2">
    <source>
        <dbReference type="Proteomes" id="UP000630805"/>
    </source>
</evidence>
<dbReference type="Proteomes" id="UP000630805">
    <property type="component" value="Unassembled WGS sequence"/>
</dbReference>
<dbReference type="RefSeq" id="WP_176867538.1">
    <property type="nucleotide sequence ID" value="NZ_JABXWT010000028.1"/>
</dbReference>
<accession>A0ABX2PWB5</accession>
<name>A0ABX2PWB5_9RHOB</name>
<organism evidence="1 2">
    <name type="scientific">Ruegeria haliotis</name>
    <dbReference type="NCBI Taxonomy" id="2747601"/>
    <lineage>
        <taxon>Bacteria</taxon>
        <taxon>Pseudomonadati</taxon>
        <taxon>Pseudomonadota</taxon>
        <taxon>Alphaproteobacteria</taxon>
        <taxon>Rhodobacterales</taxon>
        <taxon>Roseobacteraceae</taxon>
        <taxon>Ruegeria</taxon>
    </lineage>
</organism>
<reference evidence="1 2" key="1">
    <citation type="submission" date="2020-06" db="EMBL/GenBank/DDBJ databases">
        <authorList>
            <person name="Cao W.R."/>
        </authorList>
    </citation>
    <scope>NUCLEOTIDE SEQUENCE [LARGE SCALE GENOMIC DNA]</scope>
    <source>
        <strain evidence="1 2">B1Z28</strain>
    </source>
</reference>
<keyword evidence="2" id="KW-1185">Reference proteome</keyword>
<proteinExistence type="predicted"/>
<evidence type="ECO:0000313" key="1">
    <source>
        <dbReference type="EMBL" id="NVO58497.1"/>
    </source>
</evidence>
<comment type="caution">
    <text evidence="1">The sequence shown here is derived from an EMBL/GenBank/DDBJ whole genome shotgun (WGS) entry which is preliminary data.</text>
</comment>
<gene>
    <name evidence="1" type="ORF">HW561_22190</name>
</gene>
<dbReference type="EMBL" id="JABXWT010000028">
    <property type="protein sequence ID" value="NVO58497.1"/>
    <property type="molecule type" value="Genomic_DNA"/>
</dbReference>